<name>A0AA38RRM0_9PEZI</name>
<evidence type="ECO:0000313" key="1">
    <source>
        <dbReference type="EMBL" id="KAJ9156034.1"/>
    </source>
</evidence>
<dbReference type="Proteomes" id="UP001174694">
    <property type="component" value="Unassembled WGS sequence"/>
</dbReference>
<dbReference type="AlphaFoldDB" id="A0AA38RRM0"/>
<evidence type="ECO:0000313" key="2">
    <source>
        <dbReference type="Proteomes" id="UP001174694"/>
    </source>
</evidence>
<gene>
    <name evidence="1" type="ORF">NKR23_g1148</name>
</gene>
<sequence>MEAFVAVLISQPLRLNRLFIGPDFFKESRIVGSVLRSALIETIDYGLRPDFGHLETVSLERYDDFYHRTNIRDPADVLPVFYLSSVKRISASIDNPVTFSWPAKHPPSCASLRSLKLTFIREPFLPQLLSVANQLESFEWEWYYSPHFVGDVHTPVIDLTQLNAALSYARNTLTELVVSAVSESDGVDFPPLRIQGSFEWISRFGKLRKFTVPLTVLMGFSADMTRRIDEFLPRSLEFLTITDDLCLQMDYTWEDHEIFSVLESWLEHFHTSTPRLRGIALPLTAVTDWEWNQTTKDDLRALGAKVGIEVEITKIE</sequence>
<reference evidence="1" key="1">
    <citation type="submission" date="2022-07" db="EMBL/GenBank/DDBJ databases">
        <title>Fungi with potential for degradation of polypropylene.</title>
        <authorList>
            <person name="Gostincar C."/>
        </authorList>
    </citation>
    <scope>NUCLEOTIDE SEQUENCE</scope>
    <source>
        <strain evidence="1">EXF-13308</strain>
    </source>
</reference>
<organism evidence="1 2">
    <name type="scientific">Pleurostoma richardsiae</name>
    <dbReference type="NCBI Taxonomy" id="41990"/>
    <lineage>
        <taxon>Eukaryota</taxon>
        <taxon>Fungi</taxon>
        <taxon>Dikarya</taxon>
        <taxon>Ascomycota</taxon>
        <taxon>Pezizomycotina</taxon>
        <taxon>Sordariomycetes</taxon>
        <taxon>Sordariomycetidae</taxon>
        <taxon>Calosphaeriales</taxon>
        <taxon>Pleurostomataceae</taxon>
        <taxon>Pleurostoma</taxon>
    </lineage>
</organism>
<proteinExistence type="predicted"/>
<protein>
    <submittedName>
        <fullName evidence="1">Uncharacterized protein</fullName>
    </submittedName>
</protein>
<keyword evidence="2" id="KW-1185">Reference proteome</keyword>
<comment type="caution">
    <text evidence="1">The sequence shown here is derived from an EMBL/GenBank/DDBJ whole genome shotgun (WGS) entry which is preliminary data.</text>
</comment>
<dbReference type="EMBL" id="JANBVO010000002">
    <property type="protein sequence ID" value="KAJ9156034.1"/>
    <property type="molecule type" value="Genomic_DNA"/>
</dbReference>
<accession>A0AA38RRM0</accession>